<evidence type="ECO:0000313" key="3">
    <source>
        <dbReference type="Proteomes" id="UP000351155"/>
    </source>
</evidence>
<feature type="transmembrane region" description="Helical" evidence="1">
    <location>
        <begin position="39"/>
        <end position="57"/>
    </location>
</feature>
<evidence type="ECO:0000313" key="2">
    <source>
        <dbReference type="EMBL" id="VFS43770.1"/>
    </source>
</evidence>
<evidence type="ECO:0000256" key="1">
    <source>
        <dbReference type="SAM" id="Phobius"/>
    </source>
</evidence>
<proteinExistence type="predicted"/>
<dbReference type="AlphaFoldDB" id="A0A484Z5Q9"/>
<gene>
    <name evidence="2" type="ORF">NCTC12126_05035</name>
</gene>
<dbReference type="EMBL" id="CAADIW010000069">
    <property type="protein sequence ID" value="VFS43770.1"/>
    <property type="molecule type" value="Genomic_DNA"/>
</dbReference>
<keyword evidence="1" id="KW-0812">Transmembrane</keyword>
<dbReference type="Proteomes" id="UP000351155">
    <property type="component" value="Unassembled WGS sequence"/>
</dbReference>
<keyword evidence="1" id="KW-1133">Transmembrane helix</keyword>
<protein>
    <submittedName>
        <fullName evidence="2">Uncharacterized protein</fullName>
    </submittedName>
</protein>
<organism evidence="2 3">
    <name type="scientific">Enterobacter cancerogenus</name>
    <dbReference type="NCBI Taxonomy" id="69218"/>
    <lineage>
        <taxon>Bacteria</taxon>
        <taxon>Pseudomonadati</taxon>
        <taxon>Pseudomonadota</taxon>
        <taxon>Gammaproteobacteria</taxon>
        <taxon>Enterobacterales</taxon>
        <taxon>Enterobacteriaceae</taxon>
        <taxon>Enterobacter</taxon>
        <taxon>Enterobacter cloacae complex</taxon>
    </lineage>
</organism>
<name>A0A484Z5Q9_9ENTR</name>
<accession>A0A484Z5Q9</accession>
<reference evidence="2 3" key="1">
    <citation type="submission" date="2019-03" db="EMBL/GenBank/DDBJ databases">
        <authorList>
            <consortium name="Pathogen Informatics"/>
        </authorList>
    </citation>
    <scope>NUCLEOTIDE SEQUENCE [LARGE SCALE GENOMIC DNA]</scope>
    <source>
        <strain evidence="2 3">NCTC12126</strain>
    </source>
</reference>
<keyword evidence="1" id="KW-0472">Membrane</keyword>
<feature type="transmembrane region" description="Helical" evidence="1">
    <location>
        <begin position="12"/>
        <end position="33"/>
    </location>
</feature>
<sequence>MMLLKSAVVSARVFVAFGAILVFYNILACWMLGLRSKIMWALSIIYFFYMLGAAFSYGNALDNQEKYDNEVITTIISDLNSNNLANAKHVSFIGMLPISPEGRLAIKKYPFFAHLIHPTINGRWSWGLRHIKHFDMSHDFNSGEFHSALKDNMCEYTSITKGVVFNSYYDRKSDSVIYDFTKRSCE</sequence>